<comment type="similarity">
    <text evidence="2">Belongs to the serine/threonine dehydratase family.</text>
</comment>
<comment type="caution">
    <text evidence="9">The sequence shown here is derived from an EMBL/GenBank/DDBJ whole genome shotgun (WGS) entry which is preliminary data.</text>
</comment>
<evidence type="ECO:0000313" key="10">
    <source>
        <dbReference type="Proteomes" id="UP001642484"/>
    </source>
</evidence>
<dbReference type="PROSITE" id="PS00165">
    <property type="entry name" value="DEHYDRATASE_SER_THR"/>
    <property type="match status" value="1"/>
</dbReference>
<gene>
    <name evidence="9" type="ORF">CCMP2556_LOCUS6131</name>
</gene>
<dbReference type="PANTHER" id="PTHR48078:SF2">
    <property type="entry name" value="CATABOLIC L-SERINE_THREONINE DEHYDRATASE"/>
    <property type="match status" value="1"/>
</dbReference>
<dbReference type="InterPro" id="IPR001926">
    <property type="entry name" value="TrpB-like_PALP"/>
</dbReference>
<evidence type="ECO:0000256" key="7">
    <source>
        <dbReference type="SAM" id="MobiDB-lite"/>
    </source>
</evidence>
<dbReference type="EMBL" id="CAXAMN010002658">
    <property type="protein sequence ID" value="CAK9000615.1"/>
    <property type="molecule type" value="Genomic_DNA"/>
</dbReference>
<dbReference type="SUPFAM" id="SSF53686">
    <property type="entry name" value="Tryptophan synthase beta subunit-like PLP-dependent enzymes"/>
    <property type="match status" value="1"/>
</dbReference>
<evidence type="ECO:0000256" key="5">
    <source>
        <dbReference type="ARBA" id="ARBA00023239"/>
    </source>
</evidence>
<evidence type="ECO:0000256" key="4">
    <source>
        <dbReference type="ARBA" id="ARBA00022898"/>
    </source>
</evidence>
<dbReference type="PANTHER" id="PTHR48078">
    <property type="entry name" value="THREONINE DEHYDRATASE, MITOCHONDRIAL-RELATED"/>
    <property type="match status" value="1"/>
</dbReference>
<evidence type="ECO:0000256" key="6">
    <source>
        <dbReference type="ARBA" id="ARBA00049406"/>
    </source>
</evidence>
<keyword evidence="4" id="KW-0663">Pyridoxal phosphate</keyword>
<dbReference type="Proteomes" id="UP001642484">
    <property type="component" value="Unassembled WGS sequence"/>
</dbReference>
<comment type="catalytic activity">
    <reaction evidence="6">
        <text>L-serine = pyruvate + NH4(+)</text>
        <dbReference type="Rhea" id="RHEA:19169"/>
        <dbReference type="ChEBI" id="CHEBI:15361"/>
        <dbReference type="ChEBI" id="CHEBI:28938"/>
        <dbReference type="ChEBI" id="CHEBI:33384"/>
        <dbReference type="EC" id="4.3.1.17"/>
    </reaction>
</comment>
<evidence type="ECO:0000256" key="3">
    <source>
        <dbReference type="ARBA" id="ARBA00012093"/>
    </source>
</evidence>
<evidence type="ECO:0000256" key="2">
    <source>
        <dbReference type="ARBA" id="ARBA00010869"/>
    </source>
</evidence>
<keyword evidence="5" id="KW-0456">Lyase</keyword>
<comment type="cofactor">
    <cofactor evidence="1">
        <name>pyridoxal 5'-phosphate</name>
        <dbReference type="ChEBI" id="CHEBI:597326"/>
    </cofactor>
</comment>
<dbReference type="InterPro" id="IPR000634">
    <property type="entry name" value="Ser/Thr_deHydtase_PyrdxlP-BS"/>
</dbReference>
<evidence type="ECO:0000259" key="8">
    <source>
        <dbReference type="Pfam" id="PF00291"/>
    </source>
</evidence>
<proteinExistence type="inferred from homology"/>
<feature type="region of interest" description="Disordered" evidence="7">
    <location>
        <begin position="1"/>
        <end position="26"/>
    </location>
</feature>
<dbReference type="InterPro" id="IPR036052">
    <property type="entry name" value="TrpB-like_PALP_sf"/>
</dbReference>
<name>A0ABP0IDE5_9DINO</name>
<sequence>MKLRSPKRACPPVLGGKAEGRNEEGQPSDDVALAAFLQRCQHLAEILPCRSFRSDQKLFVGCLNLQQGSTHIETPLIYSEKFSKHLGAEVFLKLDLLQPSGSFKLRGIGRTVQEAAAAGAQCIVSSSGGNAGLAAAFAARNFDLPCTVVLPTTTPQSVQEELAFYGAKVMVHGSVWDEADQKAREVVKDRKGAYVHPFDQESTWRGHATLLEELQRQLPSAPDAIVTCVGGGGLLMGIFKGLEAVGWSSSCRVVACETEGANCLSQSLAARELQTLPQITSIAKSLGALRPSEAVFQRCIQLGPEHFRSVTFSDAQAVSACLRLADEHRMLVEPACGAAIAAVTEKSPALEGMKRVVLQLCGGAVISRSQLNGYAEQFGLV</sequence>
<dbReference type="InterPro" id="IPR050147">
    <property type="entry name" value="Ser/Thr_Dehydratase"/>
</dbReference>
<organism evidence="9 10">
    <name type="scientific">Durusdinium trenchii</name>
    <dbReference type="NCBI Taxonomy" id="1381693"/>
    <lineage>
        <taxon>Eukaryota</taxon>
        <taxon>Sar</taxon>
        <taxon>Alveolata</taxon>
        <taxon>Dinophyceae</taxon>
        <taxon>Suessiales</taxon>
        <taxon>Symbiodiniaceae</taxon>
        <taxon>Durusdinium</taxon>
    </lineage>
</organism>
<dbReference type="Pfam" id="PF00291">
    <property type="entry name" value="PALP"/>
    <property type="match status" value="1"/>
</dbReference>
<feature type="domain" description="Tryptophan synthase beta chain-like PALP" evidence="8">
    <location>
        <begin position="72"/>
        <end position="362"/>
    </location>
</feature>
<evidence type="ECO:0000256" key="1">
    <source>
        <dbReference type="ARBA" id="ARBA00001933"/>
    </source>
</evidence>
<dbReference type="Gene3D" id="3.40.50.1100">
    <property type="match status" value="2"/>
</dbReference>
<evidence type="ECO:0000313" key="9">
    <source>
        <dbReference type="EMBL" id="CAK9000615.1"/>
    </source>
</evidence>
<protein>
    <recommendedName>
        <fullName evidence="3">L-serine ammonia-lyase</fullName>
        <ecNumber evidence="3">4.3.1.17</ecNumber>
    </recommendedName>
</protein>
<keyword evidence="10" id="KW-1185">Reference proteome</keyword>
<dbReference type="EC" id="4.3.1.17" evidence="3"/>
<reference evidence="9 10" key="1">
    <citation type="submission" date="2024-02" db="EMBL/GenBank/DDBJ databases">
        <authorList>
            <person name="Chen Y."/>
            <person name="Shah S."/>
            <person name="Dougan E. K."/>
            <person name="Thang M."/>
            <person name="Chan C."/>
        </authorList>
    </citation>
    <scope>NUCLEOTIDE SEQUENCE [LARGE SCALE GENOMIC DNA]</scope>
</reference>
<accession>A0ABP0IDE5</accession>